<feature type="compositionally biased region" description="Basic and acidic residues" evidence="4">
    <location>
        <begin position="47"/>
        <end position="57"/>
    </location>
</feature>
<evidence type="ECO:0000313" key="7">
    <source>
        <dbReference type="Proteomes" id="UP000193240"/>
    </source>
</evidence>
<sequence length="278" mass="30839">MAEYWKSTPKYWCKYCEVFVKDTKFEKQQHEATGRHQGNIRRSLKSLHRDQEIEARKQAQAKAEVARLNGLVPGSGGAGPSVAAGVGDKPTIAKREPQKKATVEDRKRQWEQLAAMGVALPEEARQDMGMAGDWKVVTKKLVGEVNDQGKFEEKQLNRGVHKRKVDEIEEERIAAEGLITRKKGWGHTYKAFPGSKGNDDDDLEALLGAKKSQSPVIKEEDTVKTEDPVKGEEDTKTLLDIPTAEEAADDAAAALVKQEEDAPAAPAVVFKKRKKIKV</sequence>
<dbReference type="InterPro" id="IPR003604">
    <property type="entry name" value="Matrin/U1-like-C_Znf_C2H2"/>
</dbReference>
<dbReference type="GO" id="GO:0000398">
    <property type="term" value="P:mRNA splicing, via spliceosome"/>
    <property type="evidence" value="ECO:0007669"/>
    <property type="project" value="InterPro"/>
</dbReference>
<dbReference type="EMBL" id="KZ107853">
    <property type="protein sequence ID" value="OSS45802.1"/>
    <property type="molecule type" value="Genomic_DNA"/>
</dbReference>
<dbReference type="Gene3D" id="3.30.160.60">
    <property type="entry name" value="Classic Zinc Finger"/>
    <property type="match status" value="1"/>
</dbReference>
<gene>
    <name evidence="6" type="ORF">B5807_09584</name>
</gene>
<keyword evidence="1" id="KW-0479">Metal-binding</keyword>
<evidence type="ECO:0000256" key="3">
    <source>
        <dbReference type="ARBA" id="ARBA00022833"/>
    </source>
</evidence>
<dbReference type="PANTHER" id="PTHR13173:SF10">
    <property type="entry name" value="WW DOMAIN-BINDING PROTEIN 4"/>
    <property type="match status" value="1"/>
</dbReference>
<dbReference type="InterPro" id="IPR040023">
    <property type="entry name" value="WBP4"/>
</dbReference>
<dbReference type="Proteomes" id="UP000193240">
    <property type="component" value="Unassembled WGS sequence"/>
</dbReference>
<evidence type="ECO:0000313" key="6">
    <source>
        <dbReference type="EMBL" id="OSS45802.1"/>
    </source>
</evidence>
<evidence type="ECO:0000256" key="2">
    <source>
        <dbReference type="ARBA" id="ARBA00022771"/>
    </source>
</evidence>
<dbReference type="GO" id="GO:0008270">
    <property type="term" value="F:zinc ion binding"/>
    <property type="evidence" value="ECO:0007669"/>
    <property type="project" value="UniProtKB-KW"/>
</dbReference>
<dbReference type="Pfam" id="PF06220">
    <property type="entry name" value="zf-U1"/>
    <property type="match status" value="1"/>
</dbReference>
<accession>A0A1Y2LQF2</accession>
<dbReference type="InterPro" id="IPR013085">
    <property type="entry name" value="U1-CZ_Znf_C2H2"/>
</dbReference>
<feature type="domain" description="U1-type" evidence="5">
    <location>
        <begin position="8"/>
        <end position="43"/>
    </location>
</feature>
<dbReference type="PANTHER" id="PTHR13173">
    <property type="entry name" value="WW DOMAIN BINDING PROTEIN 4"/>
    <property type="match status" value="1"/>
</dbReference>
<evidence type="ECO:0000259" key="5">
    <source>
        <dbReference type="SMART" id="SM00451"/>
    </source>
</evidence>
<dbReference type="GO" id="GO:0071011">
    <property type="term" value="C:precatalytic spliceosome"/>
    <property type="evidence" value="ECO:0007669"/>
    <property type="project" value="TreeGrafter"/>
</dbReference>
<feature type="region of interest" description="Disordered" evidence="4">
    <location>
        <begin position="210"/>
        <end position="242"/>
    </location>
</feature>
<name>A0A1Y2LQF2_EPING</name>
<feature type="region of interest" description="Disordered" evidence="4">
    <location>
        <begin position="28"/>
        <end position="60"/>
    </location>
</feature>
<evidence type="ECO:0000256" key="1">
    <source>
        <dbReference type="ARBA" id="ARBA00022723"/>
    </source>
</evidence>
<protein>
    <recommendedName>
        <fullName evidence="5">U1-type domain-containing protein</fullName>
    </recommendedName>
</protein>
<dbReference type="SMART" id="SM00451">
    <property type="entry name" value="ZnF_U1"/>
    <property type="match status" value="1"/>
</dbReference>
<dbReference type="OMA" id="KSAPRYW"/>
<organism evidence="6 7">
    <name type="scientific">Epicoccum nigrum</name>
    <name type="common">Soil fungus</name>
    <name type="synonym">Epicoccum purpurascens</name>
    <dbReference type="NCBI Taxonomy" id="105696"/>
    <lineage>
        <taxon>Eukaryota</taxon>
        <taxon>Fungi</taxon>
        <taxon>Dikarya</taxon>
        <taxon>Ascomycota</taxon>
        <taxon>Pezizomycotina</taxon>
        <taxon>Dothideomycetes</taxon>
        <taxon>Pleosporomycetidae</taxon>
        <taxon>Pleosporales</taxon>
        <taxon>Pleosporineae</taxon>
        <taxon>Didymellaceae</taxon>
        <taxon>Epicoccum</taxon>
    </lineage>
</organism>
<evidence type="ECO:0000256" key="4">
    <source>
        <dbReference type="SAM" id="MobiDB-lite"/>
    </source>
</evidence>
<dbReference type="AlphaFoldDB" id="A0A1Y2LQF2"/>
<keyword evidence="7" id="KW-1185">Reference proteome</keyword>
<proteinExistence type="predicted"/>
<feature type="compositionally biased region" description="Basic and acidic residues" evidence="4">
    <location>
        <begin position="217"/>
        <end position="237"/>
    </location>
</feature>
<dbReference type="STRING" id="105696.A0A1Y2LQF2"/>
<keyword evidence="3" id="KW-0862">Zinc</keyword>
<dbReference type="SUPFAM" id="SSF57667">
    <property type="entry name" value="beta-beta-alpha zinc fingers"/>
    <property type="match status" value="1"/>
</dbReference>
<dbReference type="InterPro" id="IPR036236">
    <property type="entry name" value="Znf_C2H2_sf"/>
</dbReference>
<dbReference type="InParanoid" id="A0A1Y2LQF2"/>
<dbReference type="GO" id="GO:0003723">
    <property type="term" value="F:RNA binding"/>
    <property type="evidence" value="ECO:0007669"/>
    <property type="project" value="TreeGrafter"/>
</dbReference>
<reference evidence="6 7" key="1">
    <citation type="journal article" date="2017" name="Genome Announc.">
        <title>Genome sequence of the saprophytic ascomycete Epicoccum nigrum ICMP 19927 strain isolated from New Zealand.</title>
        <authorList>
            <person name="Fokin M."/>
            <person name="Fleetwood D."/>
            <person name="Weir B.S."/>
            <person name="Villas-Boas S.G."/>
        </authorList>
    </citation>
    <scope>NUCLEOTIDE SEQUENCE [LARGE SCALE GENOMIC DNA]</scope>
    <source>
        <strain evidence="6 7">ICMP 19927</strain>
    </source>
</reference>
<keyword evidence="2" id="KW-0863">Zinc-finger</keyword>